<feature type="domain" description="STAS" evidence="1">
    <location>
        <begin position="24"/>
        <end position="89"/>
    </location>
</feature>
<dbReference type="Proteomes" id="UP000635245">
    <property type="component" value="Unassembled WGS sequence"/>
</dbReference>
<evidence type="ECO:0000313" key="3">
    <source>
        <dbReference type="Proteomes" id="UP000635245"/>
    </source>
</evidence>
<dbReference type="Gene3D" id="3.30.750.24">
    <property type="entry name" value="STAS domain"/>
    <property type="match status" value="1"/>
</dbReference>
<gene>
    <name evidence="2" type="ORF">JHE00_06250</name>
</gene>
<dbReference type="SUPFAM" id="SSF52091">
    <property type="entry name" value="SpoIIaa-like"/>
    <property type="match status" value="1"/>
</dbReference>
<dbReference type="AlphaFoldDB" id="A0A934V352"/>
<dbReference type="EMBL" id="JAENJH010000001">
    <property type="protein sequence ID" value="MBK1783927.1"/>
    <property type="molecule type" value="Genomic_DNA"/>
</dbReference>
<dbReference type="InterPro" id="IPR058548">
    <property type="entry name" value="MlaB-like_STAS"/>
</dbReference>
<organism evidence="2 3">
    <name type="scientific">Prauserella cavernicola</name>
    <dbReference type="NCBI Taxonomy" id="2800127"/>
    <lineage>
        <taxon>Bacteria</taxon>
        <taxon>Bacillati</taxon>
        <taxon>Actinomycetota</taxon>
        <taxon>Actinomycetes</taxon>
        <taxon>Pseudonocardiales</taxon>
        <taxon>Pseudonocardiaceae</taxon>
        <taxon>Prauserella</taxon>
    </lineage>
</organism>
<protein>
    <submittedName>
        <fullName evidence="2">STAS domain-containing protein</fullName>
    </submittedName>
</protein>
<comment type="caution">
    <text evidence="2">The sequence shown here is derived from an EMBL/GenBank/DDBJ whole genome shotgun (WGS) entry which is preliminary data.</text>
</comment>
<dbReference type="GO" id="GO:0043856">
    <property type="term" value="F:anti-sigma factor antagonist activity"/>
    <property type="evidence" value="ECO:0007669"/>
    <property type="project" value="TreeGrafter"/>
</dbReference>
<sequence length="119" mass="13019">MFEQDHRPHDPLLAITRRREYAGVVVRVEGEVDVSSAPALQAQLGSALARSPGRLVVDLREVRFFGAVGIDVLLDCRRRCLERSVPLRVLAGRVVNRTLGLCQVDGMPVIDVTTSCPSA</sequence>
<evidence type="ECO:0000313" key="2">
    <source>
        <dbReference type="EMBL" id="MBK1783927.1"/>
    </source>
</evidence>
<dbReference type="RefSeq" id="WP_200315581.1">
    <property type="nucleotide sequence ID" value="NZ_JAENJH010000001.1"/>
</dbReference>
<dbReference type="Pfam" id="PF13466">
    <property type="entry name" value="STAS_2"/>
    <property type="match status" value="1"/>
</dbReference>
<reference evidence="2" key="1">
    <citation type="submission" date="2020-12" db="EMBL/GenBank/DDBJ databases">
        <title>Prauserella sp. ASG 168, a novel actinomycete isolated from cave rock.</title>
        <authorList>
            <person name="Suriyachadkun C."/>
        </authorList>
    </citation>
    <scope>NUCLEOTIDE SEQUENCE</scope>
    <source>
        <strain evidence="2">ASG 168</strain>
    </source>
</reference>
<dbReference type="PANTHER" id="PTHR33495:SF2">
    <property type="entry name" value="ANTI-SIGMA FACTOR ANTAGONIST TM_1081-RELATED"/>
    <property type="match status" value="1"/>
</dbReference>
<dbReference type="CDD" id="cd07043">
    <property type="entry name" value="STAS_anti-anti-sigma_factors"/>
    <property type="match status" value="1"/>
</dbReference>
<proteinExistence type="predicted"/>
<name>A0A934V352_9PSEU</name>
<dbReference type="InterPro" id="IPR036513">
    <property type="entry name" value="STAS_dom_sf"/>
</dbReference>
<accession>A0A934V352</accession>
<dbReference type="PANTHER" id="PTHR33495">
    <property type="entry name" value="ANTI-SIGMA FACTOR ANTAGONIST TM_1081-RELATED-RELATED"/>
    <property type="match status" value="1"/>
</dbReference>
<dbReference type="InterPro" id="IPR002645">
    <property type="entry name" value="STAS_dom"/>
</dbReference>
<dbReference type="PROSITE" id="PS50801">
    <property type="entry name" value="STAS"/>
    <property type="match status" value="1"/>
</dbReference>
<evidence type="ECO:0000259" key="1">
    <source>
        <dbReference type="PROSITE" id="PS50801"/>
    </source>
</evidence>
<keyword evidence="3" id="KW-1185">Reference proteome</keyword>